<feature type="transmembrane region" description="Helical" evidence="2">
    <location>
        <begin position="42"/>
        <end position="66"/>
    </location>
</feature>
<proteinExistence type="predicted"/>
<evidence type="ECO:0000256" key="1">
    <source>
        <dbReference type="SAM" id="MobiDB-lite"/>
    </source>
</evidence>
<reference evidence="3 4" key="1">
    <citation type="submission" date="2018-03" db="EMBL/GenBank/DDBJ databases">
        <title>Genomic Encyclopedia of Type Strains, Phase III (KMG-III): the genomes of soil and plant-associated and newly described type strains.</title>
        <authorList>
            <person name="Whitman W."/>
        </authorList>
    </citation>
    <scope>NUCLEOTIDE SEQUENCE [LARGE SCALE GENOMIC DNA]</scope>
    <source>
        <strain evidence="3 4">CGMCC 4.7067</strain>
    </source>
</reference>
<dbReference type="RefSeq" id="WP_106365028.1">
    <property type="nucleotide sequence ID" value="NZ_PVTJ01000006.1"/>
</dbReference>
<keyword evidence="2" id="KW-1133">Transmembrane helix</keyword>
<dbReference type="EMBL" id="PVTJ01000006">
    <property type="protein sequence ID" value="PRY57848.1"/>
    <property type="molecule type" value="Genomic_DNA"/>
</dbReference>
<dbReference type="AlphaFoldDB" id="A0A2T0UJ09"/>
<dbReference type="Proteomes" id="UP000238176">
    <property type="component" value="Unassembled WGS sequence"/>
</dbReference>
<keyword evidence="2" id="KW-0472">Membrane</keyword>
<gene>
    <name evidence="3" type="ORF">B0I28_106271</name>
</gene>
<feature type="region of interest" description="Disordered" evidence="1">
    <location>
        <begin position="74"/>
        <end position="99"/>
    </location>
</feature>
<sequence length="521" mass="55132">MNLQDDPGAVLRELMPEQPPSGSFDLDRIVSDGYKARRRHRAALASAAATGVAAIAGVLALSIAGLPGFLVDDPPAAGEDPDPALSGYPMPGEEGFSDEETAQALTDAARDAFAPLLLETGLFQESDFTTVMYEPTAQEIQEYAEEHGVSPEEAAQDLQYVADRGELAFSGHTSPGNYGQVQLYSYLASVQIGLDEEGAGGRVLLDVEALLPGGWTDEPGPTGEQYFPQHLIDDDADEFERTGLDDGRVLYTAADGCELHAAVVYPNGSGLRASWDGCDVDGHGEVAVDAGRFADAVLAMPETDFDTADLHGVGEVVDVPPGWLASDDSWRPWAEDGALATAVDAGTVLADRVPGAVVFEPWVMPELDPADPVRDGEVALREYVMNGEMPVEGESSPVPFDLVYTLPGGWVAGFGDADADGPYLSDCRRGDCTEAGVGGGGTAYVAETRVEHDADPEMGIDEPWFEGEYEVTVVDPDGWAVMMRISFQDPDFGLTAEELTAIVAALPAPVYDADAEPVLAE</sequence>
<protein>
    <submittedName>
        <fullName evidence="3">Uncharacterized protein</fullName>
    </submittedName>
</protein>
<evidence type="ECO:0000256" key="2">
    <source>
        <dbReference type="SAM" id="Phobius"/>
    </source>
</evidence>
<evidence type="ECO:0000313" key="4">
    <source>
        <dbReference type="Proteomes" id="UP000238176"/>
    </source>
</evidence>
<name>A0A2T0UJ09_9ACTN</name>
<keyword evidence="2" id="KW-0812">Transmembrane</keyword>
<keyword evidence="4" id="KW-1185">Reference proteome</keyword>
<evidence type="ECO:0000313" key="3">
    <source>
        <dbReference type="EMBL" id="PRY57848.1"/>
    </source>
</evidence>
<accession>A0A2T0UJ09</accession>
<comment type="caution">
    <text evidence="3">The sequence shown here is derived from an EMBL/GenBank/DDBJ whole genome shotgun (WGS) entry which is preliminary data.</text>
</comment>
<dbReference type="OrthoDB" id="5189934at2"/>
<organism evidence="3 4">
    <name type="scientific">Glycomyces artemisiae</name>
    <dbReference type="NCBI Taxonomy" id="1076443"/>
    <lineage>
        <taxon>Bacteria</taxon>
        <taxon>Bacillati</taxon>
        <taxon>Actinomycetota</taxon>
        <taxon>Actinomycetes</taxon>
        <taxon>Glycomycetales</taxon>
        <taxon>Glycomycetaceae</taxon>
        <taxon>Glycomyces</taxon>
    </lineage>
</organism>